<feature type="region of interest" description="Disordered" evidence="1">
    <location>
        <begin position="1"/>
        <end position="63"/>
    </location>
</feature>
<proteinExistence type="predicted"/>
<dbReference type="EMBL" id="NMUH01002164">
    <property type="protein sequence ID" value="MQL98271.1"/>
    <property type="molecule type" value="Genomic_DNA"/>
</dbReference>
<organism evidence="2 3">
    <name type="scientific">Colocasia esculenta</name>
    <name type="common">Wild taro</name>
    <name type="synonym">Arum esculentum</name>
    <dbReference type="NCBI Taxonomy" id="4460"/>
    <lineage>
        <taxon>Eukaryota</taxon>
        <taxon>Viridiplantae</taxon>
        <taxon>Streptophyta</taxon>
        <taxon>Embryophyta</taxon>
        <taxon>Tracheophyta</taxon>
        <taxon>Spermatophyta</taxon>
        <taxon>Magnoliopsida</taxon>
        <taxon>Liliopsida</taxon>
        <taxon>Araceae</taxon>
        <taxon>Aroideae</taxon>
        <taxon>Colocasieae</taxon>
        <taxon>Colocasia</taxon>
    </lineage>
</organism>
<evidence type="ECO:0000313" key="2">
    <source>
        <dbReference type="EMBL" id="MQL98271.1"/>
    </source>
</evidence>
<reference evidence="2" key="1">
    <citation type="submission" date="2017-07" db="EMBL/GenBank/DDBJ databases">
        <title>Taro Niue Genome Assembly and Annotation.</title>
        <authorList>
            <person name="Atibalentja N."/>
            <person name="Keating K."/>
            <person name="Fields C.J."/>
        </authorList>
    </citation>
    <scope>NUCLEOTIDE SEQUENCE</scope>
    <source>
        <strain evidence="2">Niue_2</strain>
        <tissue evidence="2">Leaf</tissue>
    </source>
</reference>
<feature type="compositionally biased region" description="Polar residues" evidence="1">
    <location>
        <begin position="44"/>
        <end position="63"/>
    </location>
</feature>
<keyword evidence="3" id="KW-1185">Reference proteome</keyword>
<comment type="caution">
    <text evidence="2">The sequence shown here is derived from an EMBL/GenBank/DDBJ whole genome shotgun (WGS) entry which is preliminary data.</text>
</comment>
<evidence type="ECO:0000256" key="1">
    <source>
        <dbReference type="SAM" id="MobiDB-lite"/>
    </source>
</evidence>
<name>A0A843VMS2_COLES</name>
<accession>A0A843VMS2</accession>
<sequence>MIPLSKVQLPVEEDRRKTHHNTGSEPPDFSFRTAKGHSTEDNKSSYSSRLESLITKSSSSTGTPVSHVVMKNLWIQMGLGKSDEHLSYE</sequence>
<dbReference type="Proteomes" id="UP000652761">
    <property type="component" value="Unassembled WGS sequence"/>
</dbReference>
<protein>
    <submittedName>
        <fullName evidence="2">Uncharacterized protein</fullName>
    </submittedName>
</protein>
<gene>
    <name evidence="2" type="ORF">Taro_030978</name>
</gene>
<dbReference type="AlphaFoldDB" id="A0A843VMS2"/>
<evidence type="ECO:0000313" key="3">
    <source>
        <dbReference type="Proteomes" id="UP000652761"/>
    </source>
</evidence>